<feature type="compositionally biased region" description="Low complexity" evidence="1">
    <location>
        <begin position="80"/>
        <end position="98"/>
    </location>
</feature>
<accession>A0A4U5MSH7</accession>
<name>A0A4U5MSH7_STECR</name>
<dbReference type="Proteomes" id="UP000298663">
    <property type="component" value="Unassembled WGS sequence"/>
</dbReference>
<protein>
    <submittedName>
        <fullName evidence="2">Uncharacterized protein</fullName>
    </submittedName>
</protein>
<reference evidence="2 3" key="1">
    <citation type="journal article" date="2015" name="Genome Biol.">
        <title>Comparative genomics of Steinernema reveals deeply conserved gene regulatory networks.</title>
        <authorList>
            <person name="Dillman A.R."/>
            <person name="Macchietto M."/>
            <person name="Porter C.F."/>
            <person name="Rogers A."/>
            <person name="Williams B."/>
            <person name="Antoshechkin I."/>
            <person name="Lee M.M."/>
            <person name="Goodwin Z."/>
            <person name="Lu X."/>
            <person name="Lewis E.E."/>
            <person name="Goodrich-Blair H."/>
            <person name="Stock S.P."/>
            <person name="Adams B.J."/>
            <person name="Sternberg P.W."/>
            <person name="Mortazavi A."/>
        </authorList>
    </citation>
    <scope>NUCLEOTIDE SEQUENCE [LARGE SCALE GENOMIC DNA]</scope>
    <source>
        <strain evidence="2 3">ALL</strain>
    </source>
</reference>
<comment type="caution">
    <text evidence="2">The sequence shown here is derived from an EMBL/GenBank/DDBJ whole genome shotgun (WGS) entry which is preliminary data.</text>
</comment>
<sequence>MDNSFDSSDSLVRVEYLEEGEILIEGLDFQADEAVLSLDQNNNVDQIEVDRMVLGHERSVGDRRALFHVLEDLGVEDDANNNNNDDLNNNPADPNNNQ</sequence>
<proteinExistence type="predicted"/>
<reference evidence="2 3" key="2">
    <citation type="journal article" date="2019" name="G3 (Bethesda)">
        <title>Hybrid Assembly of the Genome of the Entomopathogenic Nematode Steinernema carpocapsae Identifies the X-Chromosome.</title>
        <authorList>
            <person name="Serra L."/>
            <person name="Macchietto M."/>
            <person name="Macias-Munoz A."/>
            <person name="McGill C.J."/>
            <person name="Rodriguez I.M."/>
            <person name="Rodriguez B."/>
            <person name="Murad R."/>
            <person name="Mortazavi A."/>
        </authorList>
    </citation>
    <scope>NUCLEOTIDE SEQUENCE [LARGE SCALE GENOMIC DNA]</scope>
    <source>
        <strain evidence="2 3">ALL</strain>
    </source>
</reference>
<evidence type="ECO:0000313" key="3">
    <source>
        <dbReference type="Proteomes" id="UP000298663"/>
    </source>
</evidence>
<gene>
    <name evidence="2" type="ORF">L596_020042</name>
</gene>
<dbReference type="EMBL" id="AZBU02000006">
    <property type="protein sequence ID" value="TKR72624.1"/>
    <property type="molecule type" value="Genomic_DNA"/>
</dbReference>
<keyword evidence="3" id="KW-1185">Reference proteome</keyword>
<dbReference type="AlphaFoldDB" id="A0A4U5MSH7"/>
<feature type="region of interest" description="Disordered" evidence="1">
    <location>
        <begin position="74"/>
        <end position="98"/>
    </location>
</feature>
<evidence type="ECO:0000313" key="2">
    <source>
        <dbReference type="EMBL" id="TKR72624.1"/>
    </source>
</evidence>
<organism evidence="2 3">
    <name type="scientific">Steinernema carpocapsae</name>
    <name type="common">Entomopathogenic nematode</name>
    <dbReference type="NCBI Taxonomy" id="34508"/>
    <lineage>
        <taxon>Eukaryota</taxon>
        <taxon>Metazoa</taxon>
        <taxon>Ecdysozoa</taxon>
        <taxon>Nematoda</taxon>
        <taxon>Chromadorea</taxon>
        <taxon>Rhabditida</taxon>
        <taxon>Tylenchina</taxon>
        <taxon>Panagrolaimomorpha</taxon>
        <taxon>Strongyloidoidea</taxon>
        <taxon>Steinernematidae</taxon>
        <taxon>Steinernema</taxon>
    </lineage>
</organism>
<evidence type="ECO:0000256" key="1">
    <source>
        <dbReference type="SAM" id="MobiDB-lite"/>
    </source>
</evidence>